<dbReference type="AlphaFoldDB" id="A0A9E8ZGV3"/>
<reference evidence="1" key="1">
    <citation type="submission" date="2022-12" db="EMBL/GenBank/DDBJ databases">
        <title>Polyphasic identification of a Novel Hot-Spring Cyanobacterium Ocullathermofonsia sinensis gen nov. sp. nov. and Genomic Insights on its Adaptations to the Thermal Habitat.</title>
        <authorList>
            <person name="Daroch M."/>
            <person name="Tang J."/>
            <person name="Jiang Y."/>
        </authorList>
    </citation>
    <scope>NUCLEOTIDE SEQUENCE</scope>
    <source>
        <strain evidence="1">PKUAC-SCTA174</strain>
    </source>
</reference>
<protein>
    <submittedName>
        <fullName evidence="1">Glycogen debranching protein</fullName>
    </submittedName>
</protein>
<sequence length="81" mass="9296">MNTERSSCLEEIFVIIWVNEQIDPSGIIRACIACCDERQAQECHDSFESNLTPEQKQEGWVAQIRTVESWDEVPVNALKLD</sequence>
<keyword evidence="2" id="KW-1185">Reference proteome</keyword>
<dbReference type="EMBL" id="CP113797">
    <property type="protein sequence ID" value="WAL61589.1"/>
    <property type="molecule type" value="Genomic_DNA"/>
</dbReference>
<gene>
    <name evidence="1" type="ORF">OXH18_06280</name>
</gene>
<evidence type="ECO:0000313" key="2">
    <source>
        <dbReference type="Proteomes" id="UP001163152"/>
    </source>
</evidence>
<organism evidence="1 2">
    <name type="scientific">Thermocoleostomius sinensis A174</name>
    <dbReference type="NCBI Taxonomy" id="2016057"/>
    <lineage>
        <taxon>Bacteria</taxon>
        <taxon>Bacillati</taxon>
        <taxon>Cyanobacteriota</taxon>
        <taxon>Cyanophyceae</taxon>
        <taxon>Oculatellales</taxon>
        <taxon>Oculatellaceae</taxon>
        <taxon>Thermocoleostomius</taxon>
    </lineage>
</organism>
<evidence type="ECO:0000313" key="1">
    <source>
        <dbReference type="EMBL" id="WAL61589.1"/>
    </source>
</evidence>
<dbReference type="KEGG" id="tsin:OXH18_06280"/>
<accession>A0A9E8ZGV3</accession>
<dbReference type="Proteomes" id="UP001163152">
    <property type="component" value="Chromosome"/>
</dbReference>
<name>A0A9E8ZGV3_9CYAN</name>
<proteinExistence type="predicted"/>